<name>A0ABP9V5M9_9DEIO</name>
<organism evidence="1 2">
    <name type="scientific">Deinococcus xinjiangensis</name>
    <dbReference type="NCBI Taxonomy" id="457454"/>
    <lineage>
        <taxon>Bacteria</taxon>
        <taxon>Thermotogati</taxon>
        <taxon>Deinococcota</taxon>
        <taxon>Deinococci</taxon>
        <taxon>Deinococcales</taxon>
        <taxon>Deinococcaceae</taxon>
        <taxon>Deinococcus</taxon>
    </lineage>
</organism>
<keyword evidence="2" id="KW-1185">Reference proteome</keyword>
<evidence type="ECO:0000313" key="2">
    <source>
        <dbReference type="Proteomes" id="UP001458946"/>
    </source>
</evidence>
<evidence type="ECO:0000313" key="1">
    <source>
        <dbReference type="EMBL" id="GAA5500593.1"/>
    </source>
</evidence>
<dbReference type="EMBL" id="BAABRN010000002">
    <property type="protein sequence ID" value="GAA5500593.1"/>
    <property type="molecule type" value="Genomic_DNA"/>
</dbReference>
<comment type="caution">
    <text evidence="1">The sequence shown here is derived from an EMBL/GenBank/DDBJ whole genome shotgun (WGS) entry which is preliminary data.</text>
</comment>
<gene>
    <name evidence="1" type="ORF">Dxin01_00315</name>
</gene>
<sequence>MFFVRFLPYTRDMKGLREFIDWLREALKGPQPQPVPIPVRTRERR</sequence>
<accession>A0ABP9V5M9</accession>
<dbReference type="Proteomes" id="UP001458946">
    <property type="component" value="Unassembled WGS sequence"/>
</dbReference>
<reference evidence="1 2" key="1">
    <citation type="submission" date="2024-02" db="EMBL/GenBank/DDBJ databases">
        <title>Deinococcus xinjiangensis NBRC 107630.</title>
        <authorList>
            <person name="Ichikawa N."/>
            <person name="Katano-Makiyama Y."/>
            <person name="Hidaka K."/>
        </authorList>
    </citation>
    <scope>NUCLEOTIDE SEQUENCE [LARGE SCALE GENOMIC DNA]</scope>
    <source>
        <strain evidence="1 2">NBRC 107630</strain>
    </source>
</reference>
<protein>
    <submittedName>
        <fullName evidence="1">Uncharacterized protein</fullName>
    </submittedName>
</protein>
<proteinExistence type="predicted"/>